<gene>
    <name evidence="1" type="ORF">J2T23_002249</name>
</gene>
<reference evidence="1 2" key="1">
    <citation type="submission" date="2023-07" db="EMBL/GenBank/DDBJ databases">
        <title>Sorghum-associated microbial communities from plants grown in Nebraska, USA.</title>
        <authorList>
            <person name="Schachtman D."/>
        </authorList>
    </citation>
    <scope>NUCLEOTIDE SEQUENCE [LARGE SCALE GENOMIC DNA]</scope>
    <source>
        <strain evidence="1 2">DS1001</strain>
    </source>
</reference>
<sequence>MRKHYRLKSIEGIEVALDIHRQIPASFERVQRSEYGYNARQVDQFLQRARISLETPESATEPVNSADVRAVSFDPVKGGYSAAVVDAALDRLEDAFARRERDELIAAQGEEAWLREIGSLSGILRGRLHRPDGDRFRRPSKNRARSYNTDDVDRLCRELVAYLEQDKPLSVDSVRRAVFRPAVGREGYEESQVDAFLDRVVELMAAID</sequence>
<dbReference type="InterPro" id="IPR019933">
    <property type="entry name" value="DivIVA_domain"/>
</dbReference>
<dbReference type="AlphaFoldDB" id="A0AAJ1ST41"/>
<proteinExistence type="predicted"/>
<dbReference type="EMBL" id="JAUSTB010000006">
    <property type="protein sequence ID" value="MDQ0146356.1"/>
    <property type="molecule type" value="Genomic_DNA"/>
</dbReference>
<name>A0AAJ1ST41_9MICC</name>
<keyword evidence="2" id="KW-1185">Reference proteome</keyword>
<evidence type="ECO:0000313" key="1">
    <source>
        <dbReference type="EMBL" id="MDQ0146356.1"/>
    </source>
</evidence>
<dbReference type="NCBIfam" id="TIGR03543">
    <property type="entry name" value="divI1A_rptt_fam"/>
    <property type="match status" value="1"/>
</dbReference>
<protein>
    <submittedName>
        <fullName evidence="1">DivIVA domain-containing protein</fullName>
    </submittedName>
</protein>
<dbReference type="InterPro" id="IPR019932">
    <property type="entry name" value="CHP03543"/>
</dbReference>
<dbReference type="NCBIfam" id="TIGR03544">
    <property type="entry name" value="DivI1A_domain"/>
    <property type="match status" value="2"/>
</dbReference>
<accession>A0AAJ1ST41</accession>
<organism evidence="1 2">
    <name type="scientific">Pseudarthrobacter niigatensis</name>
    <dbReference type="NCBI Taxonomy" id="369935"/>
    <lineage>
        <taxon>Bacteria</taxon>
        <taxon>Bacillati</taxon>
        <taxon>Actinomycetota</taxon>
        <taxon>Actinomycetes</taxon>
        <taxon>Micrococcales</taxon>
        <taxon>Micrococcaceae</taxon>
        <taxon>Pseudarthrobacter</taxon>
    </lineage>
</organism>
<comment type="caution">
    <text evidence="1">The sequence shown here is derived from an EMBL/GenBank/DDBJ whole genome shotgun (WGS) entry which is preliminary data.</text>
</comment>
<dbReference type="Gene3D" id="6.10.250.660">
    <property type="match status" value="1"/>
</dbReference>
<dbReference type="Proteomes" id="UP001239267">
    <property type="component" value="Unassembled WGS sequence"/>
</dbReference>
<evidence type="ECO:0000313" key="2">
    <source>
        <dbReference type="Proteomes" id="UP001239267"/>
    </source>
</evidence>